<protein>
    <submittedName>
        <fullName evidence="1">Uncharacterized protein</fullName>
    </submittedName>
</protein>
<comment type="caution">
    <text evidence="1">The sequence shown here is derived from an EMBL/GenBank/DDBJ whole genome shotgun (WGS) entry which is preliminary data.</text>
</comment>
<sequence>MKTWAVTLTPNGALLINRDRAKDAISIRADFCTLSKNDGLIFTNTKDAVVVLMVREGCWAMVRRENLVIYKDEEKEIYE</sequence>
<accession>A0A0F9KHK6</accession>
<gene>
    <name evidence="1" type="ORF">LCGC14_1402450</name>
</gene>
<name>A0A0F9KHK6_9ZZZZ</name>
<dbReference type="EMBL" id="LAZR01009175">
    <property type="protein sequence ID" value="KKM74226.1"/>
    <property type="molecule type" value="Genomic_DNA"/>
</dbReference>
<reference evidence="1" key="1">
    <citation type="journal article" date="2015" name="Nature">
        <title>Complex archaea that bridge the gap between prokaryotes and eukaryotes.</title>
        <authorList>
            <person name="Spang A."/>
            <person name="Saw J.H."/>
            <person name="Jorgensen S.L."/>
            <person name="Zaremba-Niedzwiedzka K."/>
            <person name="Martijn J."/>
            <person name="Lind A.E."/>
            <person name="van Eijk R."/>
            <person name="Schleper C."/>
            <person name="Guy L."/>
            <person name="Ettema T.J."/>
        </authorList>
    </citation>
    <scope>NUCLEOTIDE SEQUENCE</scope>
</reference>
<organism evidence="1">
    <name type="scientific">marine sediment metagenome</name>
    <dbReference type="NCBI Taxonomy" id="412755"/>
    <lineage>
        <taxon>unclassified sequences</taxon>
        <taxon>metagenomes</taxon>
        <taxon>ecological metagenomes</taxon>
    </lineage>
</organism>
<evidence type="ECO:0000313" key="1">
    <source>
        <dbReference type="EMBL" id="KKM74226.1"/>
    </source>
</evidence>
<proteinExistence type="predicted"/>
<dbReference type="AlphaFoldDB" id="A0A0F9KHK6"/>